<dbReference type="SFLD" id="SFLDG00151">
    <property type="entry name" value="methylaspartate_ammonia-lyase"/>
    <property type="match status" value="1"/>
</dbReference>
<feature type="binding site" evidence="12">
    <location>
        <position position="272"/>
    </location>
    <ligand>
        <name>Mg(2+)</name>
        <dbReference type="ChEBI" id="CHEBI:18420"/>
    </ligand>
</feature>
<name>A0A562MH25_9HYPH</name>
<accession>A0A562MH25</accession>
<dbReference type="GO" id="GO:0019553">
    <property type="term" value="P:L-glutamate catabolic process via L-citramalate"/>
    <property type="evidence" value="ECO:0007669"/>
    <property type="project" value="UniProtKB-UniPathway"/>
</dbReference>
<dbReference type="GO" id="GO:0050096">
    <property type="term" value="F:methylaspartate ammonia-lyase activity"/>
    <property type="evidence" value="ECO:0007669"/>
    <property type="project" value="UniProtKB-EC"/>
</dbReference>
<dbReference type="PANTHER" id="PTHR48073:SF2">
    <property type="entry name" value="O-SUCCINYLBENZOATE SYNTHASE"/>
    <property type="match status" value="1"/>
</dbReference>
<dbReference type="PIRSF" id="PIRSF017107">
    <property type="entry name" value="MAL"/>
    <property type="match status" value="1"/>
</dbReference>
<dbReference type="Pfam" id="PF05034">
    <property type="entry name" value="MAAL_N"/>
    <property type="match status" value="1"/>
</dbReference>
<sequence>MKISDVIFATGQSAYFHIDFAAVRLGRVVDGFTYKGPVTTPHFSSIVEPAKTVSVVLILDDGQVAFGDCTDVVYSGVYGRDPIFLPSMHMDLLNGEVAGMLRGRDITSFKAIAEEFDSHRHRGTKLHIAVRYGITQAILHAVSLIGRETMAEVVAREYATGVSTVPIPILSTGELDDPKHLDRMLLKRVDLLPHSYYQNAQQQLTAGAENLSEYIRYVATRILAIGDTGYQPRIVVDMGGTLGDLFNNNVPAIVACLGRAAEAAKPFDLLIEGPVTGATRDEHLALFHEVRVQLRAAGVNVPIIADEWCNTLDDIRALVAADASDFVQIKMPDLGGINNTIEAVLYCKEHGMGAFLGGSYNETDQSARVSIHIALATQPDFMVAKPGRGGDEALMIQRNEMSRSIALIHHRSIGNLGRGRMG</sequence>
<comment type="similarity">
    <text evidence="4">Belongs to the methylaspartate ammonia-lyase family.</text>
</comment>
<dbReference type="InterPro" id="IPR029017">
    <property type="entry name" value="Enolase-like_N"/>
</dbReference>
<organism evidence="15 16">
    <name type="scientific">Mesorhizobium tianshanense</name>
    <dbReference type="NCBI Taxonomy" id="39844"/>
    <lineage>
        <taxon>Bacteria</taxon>
        <taxon>Pseudomonadati</taxon>
        <taxon>Pseudomonadota</taxon>
        <taxon>Alphaproteobacteria</taxon>
        <taxon>Hyphomicrobiales</taxon>
        <taxon>Phyllobacteriaceae</taxon>
        <taxon>Mesorhizobium</taxon>
    </lineage>
</organism>
<dbReference type="Gene3D" id="3.20.20.120">
    <property type="entry name" value="Enolase-like C-terminal domain"/>
    <property type="match status" value="1"/>
</dbReference>
<comment type="caution">
    <text evidence="15">The sequence shown here is derived from an EMBL/GenBank/DDBJ whole genome shotgun (WGS) entry which is preliminary data.</text>
</comment>
<evidence type="ECO:0000259" key="14">
    <source>
        <dbReference type="Pfam" id="PF07476"/>
    </source>
</evidence>
<dbReference type="NCBIfam" id="TIGR01502">
    <property type="entry name" value="B_methylAsp_ase"/>
    <property type="match status" value="1"/>
</dbReference>
<dbReference type="Proteomes" id="UP000317122">
    <property type="component" value="Unassembled WGS sequence"/>
</dbReference>
<comment type="subunit">
    <text evidence="5">Homodimer.</text>
</comment>
<dbReference type="SFLD" id="SFLDS00001">
    <property type="entry name" value="Enolase"/>
    <property type="match status" value="1"/>
</dbReference>
<evidence type="ECO:0000256" key="12">
    <source>
        <dbReference type="PIRSR" id="PIRSR017107-4"/>
    </source>
</evidence>
<evidence type="ECO:0000313" key="15">
    <source>
        <dbReference type="EMBL" id="TWI19172.1"/>
    </source>
</evidence>
<feature type="domain" description="Methylaspartate ammonia-lyase C-terminal" evidence="14">
    <location>
        <begin position="163"/>
        <end position="408"/>
    </location>
</feature>
<dbReference type="RefSeq" id="WP_162458175.1">
    <property type="nucleotide sequence ID" value="NZ_BSPF01000038.1"/>
</dbReference>
<keyword evidence="8 12" id="KW-0460">Magnesium</keyword>
<evidence type="ECO:0000256" key="1">
    <source>
        <dbReference type="ARBA" id="ARBA00000789"/>
    </source>
</evidence>
<evidence type="ECO:0000256" key="8">
    <source>
        <dbReference type="ARBA" id="ARBA00022842"/>
    </source>
</evidence>
<evidence type="ECO:0000256" key="6">
    <source>
        <dbReference type="ARBA" id="ARBA00012993"/>
    </source>
</evidence>
<protein>
    <recommendedName>
        <fullName evidence="6">methylaspartate ammonia-lyase</fullName>
        <ecNumber evidence="6">4.3.1.2</ecNumber>
    </recommendedName>
</protein>
<evidence type="ECO:0000256" key="7">
    <source>
        <dbReference type="ARBA" id="ARBA00022723"/>
    </source>
</evidence>
<dbReference type="InterPro" id="IPR036849">
    <property type="entry name" value="Enolase-like_C_sf"/>
</dbReference>
<dbReference type="SFLD" id="SFLDF00007">
    <property type="entry name" value="methylaspartate_ammonia-lyase"/>
    <property type="match status" value="1"/>
</dbReference>
<gene>
    <name evidence="15" type="ORF">IQ26_07178</name>
</gene>
<feature type="binding site" evidence="12">
    <location>
        <position position="306"/>
    </location>
    <ligand>
        <name>Mg(2+)</name>
        <dbReference type="ChEBI" id="CHEBI:18420"/>
    </ligand>
</feature>
<dbReference type="GO" id="GO:0046872">
    <property type="term" value="F:metal ion binding"/>
    <property type="evidence" value="ECO:0007669"/>
    <property type="project" value="UniProtKB-KW"/>
</dbReference>
<feature type="binding site" evidence="12">
    <location>
        <position position="237"/>
    </location>
    <ligand>
        <name>Mg(2+)</name>
        <dbReference type="ChEBI" id="CHEBI:18420"/>
    </ligand>
</feature>
<dbReference type="EC" id="4.3.1.2" evidence="6"/>
<keyword evidence="7 12" id="KW-0479">Metal-binding</keyword>
<reference evidence="15 16" key="1">
    <citation type="journal article" date="2015" name="Stand. Genomic Sci.">
        <title>Genomic Encyclopedia of Bacterial and Archaeal Type Strains, Phase III: the genomes of soil and plant-associated and newly described type strains.</title>
        <authorList>
            <person name="Whitman W.B."/>
            <person name="Woyke T."/>
            <person name="Klenk H.P."/>
            <person name="Zhou Y."/>
            <person name="Lilburn T.G."/>
            <person name="Beck B.J."/>
            <person name="De Vos P."/>
            <person name="Vandamme P."/>
            <person name="Eisen J.A."/>
            <person name="Garrity G."/>
            <person name="Hugenholtz P."/>
            <person name="Kyrpides N.C."/>
        </authorList>
    </citation>
    <scope>NUCLEOTIDE SEQUENCE [LARGE SCALE GENOMIC DNA]</scope>
    <source>
        <strain evidence="15 16">CGMCC 1.2546</strain>
    </source>
</reference>
<keyword evidence="16" id="KW-1185">Reference proteome</keyword>
<comment type="pathway">
    <text evidence="3">Amino-acid degradation; L-glutamate degradation via mesaconate pathway; acetate and pyruvate from L-glutamate: step 2/4.</text>
</comment>
<proteinExistence type="inferred from homology"/>
<evidence type="ECO:0000256" key="9">
    <source>
        <dbReference type="ARBA" id="ARBA00023239"/>
    </source>
</evidence>
<evidence type="ECO:0000256" key="4">
    <source>
        <dbReference type="ARBA" id="ARBA00009954"/>
    </source>
</evidence>
<evidence type="ECO:0000256" key="5">
    <source>
        <dbReference type="ARBA" id="ARBA00011738"/>
    </source>
</evidence>
<evidence type="ECO:0000256" key="10">
    <source>
        <dbReference type="PIRSR" id="PIRSR017107-1"/>
    </source>
</evidence>
<dbReference type="AlphaFoldDB" id="A0A562MH25"/>
<comment type="catalytic activity">
    <reaction evidence="1">
        <text>(2S,3S)-3-methyl-L-aspartate = mesaconate + NH4(+)</text>
        <dbReference type="Rhea" id="RHEA:12829"/>
        <dbReference type="ChEBI" id="CHEBI:28938"/>
        <dbReference type="ChEBI" id="CHEBI:36986"/>
        <dbReference type="ChEBI" id="CHEBI:58724"/>
        <dbReference type="EC" id="4.3.1.2"/>
    </reaction>
</comment>
<evidence type="ECO:0000313" key="16">
    <source>
        <dbReference type="Proteomes" id="UP000317122"/>
    </source>
</evidence>
<dbReference type="OrthoDB" id="8630262at2"/>
<dbReference type="InterPro" id="IPR022662">
    <property type="entry name" value="MeAsp_NH4-lyase_C"/>
</dbReference>
<dbReference type="Gene3D" id="3.30.390.10">
    <property type="entry name" value="Enolase-like, N-terminal domain"/>
    <property type="match status" value="1"/>
</dbReference>
<keyword evidence="9 15" id="KW-0456">Lyase</keyword>
<dbReference type="PANTHER" id="PTHR48073">
    <property type="entry name" value="O-SUCCINYLBENZOATE SYNTHASE-RELATED"/>
    <property type="match status" value="1"/>
</dbReference>
<dbReference type="InterPro" id="IPR006395">
    <property type="entry name" value="Me_Asp_am_lyase"/>
</dbReference>
<evidence type="ECO:0000259" key="13">
    <source>
        <dbReference type="Pfam" id="PF05034"/>
    </source>
</evidence>
<dbReference type="InterPro" id="IPR022665">
    <property type="entry name" value="MeAsp_NH4-lyase_N"/>
</dbReference>
<feature type="active site" description="Proton acceptor" evidence="10">
    <location>
        <position position="330"/>
    </location>
</feature>
<feature type="site" description="Transition state stabilizer" evidence="11">
    <location>
        <position position="194"/>
    </location>
</feature>
<comment type="cofactor">
    <cofactor evidence="2 12">
        <name>Mg(2+)</name>
        <dbReference type="ChEBI" id="CHEBI:18420"/>
    </cofactor>
</comment>
<feature type="domain" description="Methylaspartate ammonia-lyase N-terminal" evidence="13">
    <location>
        <begin position="1"/>
        <end position="158"/>
    </location>
</feature>
<dbReference type="SUPFAM" id="SSF51604">
    <property type="entry name" value="Enolase C-terminal domain-like"/>
    <property type="match status" value="1"/>
</dbReference>
<dbReference type="EMBL" id="VLKT01000086">
    <property type="protein sequence ID" value="TWI19172.1"/>
    <property type="molecule type" value="Genomic_DNA"/>
</dbReference>
<dbReference type="UniPathway" id="UPA00561">
    <property type="reaction ID" value="UER00618"/>
</dbReference>
<evidence type="ECO:0000256" key="3">
    <source>
        <dbReference type="ARBA" id="ARBA00004675"/>
    </source>
</evidence>
<evidence type="ECO:0000256" key="11">
    <source>
        <dbReference type="PIRSR" id="PIRSR017107-3"/>
    </source>
</evidence>
<evidence type="ECO:0000256" key="2">
    <source>
        <dbReference type="ARBA" id="ARBA00001946"/>
    </source>
</evidence>
<dbReference type="Pfam" id="PF07476">
    <property type="entry name" value="MAAL_C"/>
    <property type="match status" value="1"/>
</dbReference>
<dbReference type="SUPFAM" id="SSF54826">
    <property type="entry name" value="Enolase N-terminal domain-like"/>
    <property type="match status" value="1"/>
</dbReference>